<dbReference type="AlphaFoldDB" id="A0A150L7P4"/>
<organism evidence="1 2">
    <name type="scientific">Caldibacillus debilis</name>
    <dbReference type="NCBI Taxonomy" id="301148"/>
    <lineage>
        <taxon>Bacteria</taxon>
        <taxon>Bacillati</taxon>
        <taxon>Bacillota</taxon>
        <taxon>Bacilli</taxon>
        <taxon>Bacillales</taxon>
        <taxon>Bacillaceae</taxon>
        <taxon>Caldibacillus</taxon>
    </lineage>
</organism>
<gene>
    <name evidence="1" type="ORF">B4135_4052</name>
</gene>
<protein>
    <submittedName>
        <fullName evidence="1">Uncharacterized protein</fullName>
    </submittedName>
</protein>
<comment type="caution">
    <text evidence="1">The sequence shown here is derived from an EMBL/GenBank/DDBJ whole genome shotgun (WGS) entry which is preliminary data.</text>
</comment>
<sequence>MREDLRTDGPPQLKGILAAIRKRDRRRTMADWDRILDISRTMRDTGSEMKSKNLCKKKRVQSGSIPGRLCSWDMEREFTQT</sequence>
<dbReference type="EMBL" id="LQYT01000140">
    <property type="protein sequence ID" value="KYD08341.1"/>
    <property type="molecule type" value="Genomic_DNA"/>
</dbReference>
<dbReference type="STRING" id="301148.B4135_4052"/>
<name>A0A150L7P4_9BACI</name>
<accession>A0A150L7P4</accession>
<evidence type="ECO:0000313" key="2">
    <source>
        <dbReference type="Proteomes" id="UP000075683"/>
    </source>
</evidence>
<evidence type="ECO:0000313" key="1">
    <source>
        <dbReference type="EMBL" id="KYD08341.1"/>
    </source>
</evidence>
<proteinExistence type="predicted"/>
<dbReference type="Proteomes" id="UP000075683">
    <property type="component" value="Unassembled WGS sequence"/>
</dbReference>
<reference evidence="1 2" key="1">
    <citation type="submission" date="2016-01" db="EMBL/GenBank/DDBJ databases">
        <title>Draft Genome Sequences of Seven Thermophilic Sporeformers Isolated from Foods.</title>
        <authorList>
            <person name="Berendsen E.M."/>
            <person name="Wells-Bennik M.H."/>
            <person name="Krawcyk A.O."/>
            <person name="De Jong A."/>
            <person name="Holsappel S."/>
            <person name="Eijlander R.T."/>
            <person name="Kuipers O.P."/>
        </authorList>
    </citation>
    <scope>NUCLEOTIDE SEQUENCE [LARGE SCALE GENOMIC DNA]</scope>
    <source>
        <strain evidence="1 2">B4135</strain>
    </source>
</reference>